<evidence type="ECO:0000256" key="3">
    <source>
        <dbReference type="PROSITE-ProRule" id="PRU00339"/>
    </source>
</evidence>
<proteinExistence type="predicted"/>
<sequence length="227" mass="25288">MIVAILAMVVSAVVAYVTYGQSQEQQKVAVRTELGQIIQRLQALSARGSADELKDDDGNLIAYSYSGDVNAENLALAEQAAVLVEKIPGGGLPSEYLVIADAFRFSDQYIRAIDVAERGLVRAPNSTIRNGILRLLGDCYFQLGDPVEGRRQFERALKLDESEQISIKQRSQVGTRTFWAETERRAGNCTEFQDQVRMARKLIEQMPDPAYRRQAARSLDMIDVECP</sequence>
<dbReference type="PROSITE" id="PS50005">
    <property type="entry name" value="TPR"/>
    <property type="match status" value="1"/>
</dbReference>
<dbReference type="InterPro" id="IPR013105">
    <property type="entry name" value="TPR_2"/>
</dbReference>
<reference evidence="4" key="1">
    <citation type="journal article" date="2014" name="Int. J. Syst. Evol. Microbiol.">
        <title>Complete genome sequence of Corynebacterium casei LMG S-19264T (=DSM 44701T), isolated from a smear-ripened cheese.</title>
        <authorList>
            <consortium name="US DOE Joint Genome Institute (JGI-PGF)"/>
            <person name="Walter F."/>
            <person name="Albersmeier A."/>
            <person name="Kalinowski J."/>
            <person name="Ruckert C."/>
        </authorList>
    </citation>
    <scope>NUCLEOTIDE SEQUENCE</scope>
    <source>
        <strain evidence="4">CGMCC 4.7312</strain>
    </source>
</reference>
<dbReference type="Pfam" id="PF07719">
    <property type="entry name" value="TPR_2"/>
    <property type="match status" value="1"/>
</dbReference>
<dbReference type="InterPro" id="IPR019734">
    <property type="entry name" value="TPR_rpt"/>
</dbReference>
<dbReference type="InterPro" id="IPR011990">
    <property type="entry name" value="TPR-like_helical_dom_sf"/>
</dbReference>
<feature type="repeat" description="TPR" evidence="3">
    <location>
        <begin position="130"/>
        <end position="163"/>
    </location>
</feature>
<name>A0A917U6U3_9ACTN</name>
<dbReference type="AlphaFoldDB" id="A0A917U6U3"/>
<gene>
    <name evidence="4" type="ORF">GCM10011608_50950</name>
</gene>
<evidence type="ECO:0000313" key="4">
    <source>
        <dbReference type="EMBL" id="GGM59646.1"/>
    </source>
</evidence>
<dbReference type="Proteomes" id="UP000608890">
    <property type="component" value="Unassembled WGS sequence"/>
</dbReference>
<dbReference type="EMBL" id="BMNB01000032">
    <property type="protein sequence ID" value="GGM59646.1"/>
    <property type="molecule type" value="Genomic_DNA"/>
</dbReference>
<evidence type="ECO:0000313" key="5">
    <source>
        <dbReference type="Proteomes" id="UP000608890"/>
    </source>
</evidence>
<comment type="caution">
    <text evidence="4">The sequence shown here is derived from an EMBL/GenBank/DDBJ whole genome shotgun (WGS) entry which is preliminary data.</text>
</comment>
<keyword evidence="1" id="KW-0677">Repeat</keyword>
<evidence type="ECO:0000256" key="1">
    <source>
        <dbReference type="ARBA" id="ARBA00022737"/>
    </source>
</evidence>
<keyword evidence="2 3" id="KW-0802">TPR repeat</keyword>
<evidence type="ECO:0008006" key="6">
    <source>
        <dbReference type="Google" id="ProtNLM"/>
    </source>
</evidence>
<dbReference type="Gene3D" id="1.25.40.10">
    <property type="entry name" value="Tetratricopeptide repeat domain"/>
    <property type="match status" value="1"/>
</dbReference>
<protein>
    <recommendedName>
        <fullName evidence="6">Tetratricopeptide repeat protein</fullName>
    </recommendedName>
</protein>
<dbReference type="RefSeq" id="WP_189048708.1">
    <property type="nucleotide sequence ID" value="NZ_BMNB01000032.1"/>
</dbReference>
<dbReference type="SUPFAM" id="SSF48452">
    <property type="entry name" value="TPR-like"/>
    <property type="match status" value="1"/>
</dbReference>
<organism evidence="4 5">
    <name type="scientific">Micromonospora sonchi</name>
    <dbReference type="NCBI Taxonomy" id="1763543"/>
    <lineage>
        <taxon>Bacteria</taxon>
        <taxon>Bacillati</taxon>
        <taxon>Actinomycetota</taxon>
        <taxon>Actinomycetes</taxon>
        <taxon>Micromonosporales</taxon>
        <taxon>Micromonosporaceae</taxon>
        <taxon>Micromonospora</taxon>
    </lineage>
</organism>
<reference evidence="4" key="2">
    <citation type="submission" date="2020-09" db="EMBL/GenBank/DDBJ databases">
        <authorList>
            <person name="Sun Q."/>
            <person name="Zhou Y."/>
        </authorList>
    </citation>
    <scope>NUCLEOTIDE SEQUENCE</scope>
    <source>
        <strain evidence="4">CGMCC 4.7312</strain>
    </source>
</reference>
<accession>A0A917U6U3</accession>
<evidence type="ECO:0000256" key="2">
    <source>
        <dbReference type="ARBA" id="ARBA00022803"/>
    </source>
</evidence>
<keyword evidence="5" id="KW-1185">Reference proteome</keyword>